<keyword evidence="2" id="KW-1185">Reference proteome</keyword>
<accession>A0A0E0LG94</accession>
<dbReference type="AlphaFoldDB" id="A0A0E0LG94"/>
<dbReference type="Proteomes" id="UP000026962">
    <property type="component" value="Chromosome 7"/>
</dbReference>
<organism evidence="1">
    <name type="scientific">Oryza punctata</name>
    <name type="common">Red rice</name>
    <dbReference type="NCBI Taxonomy" id="4537"/>
    <lineage>
        <taxon>Eukaryota</taxon>
        <taxon>Viridiplantae</taxon>
        <taxon>Streptophyta</taxon>
        <taxon>Embryophyta</taxon>
        <taxon>Tracheophyta</taxon>
        <taxon>Spermatophyta</taxon>
        <taxon>Magnoliopsida</taxon>
        <taxon>Liliopsida</taxon>
        <taxon>Poales</taxon>
        <taxon>Poaceae</taxon>
        <taxon>BOP clade</taxon>
        <taxon>Oryzoideae</taxon>
        <taxon>Oryzeae</taxon>
        <taxon>Oryzinae</taxon>
        <taxon>Oryza</taxon>
    </lineage>
</organism>
<dbReference type="Gramene" id="OPUNC07G00720.1">
    <property type="protein sequence ID" value="OPUNC07G00720.1"/>
    <property type="gene ID" value="OPUNC07G00720"/>
</dbReference>
<reference evidence="1" key="1">
    <citation type="submission" date="2015-04" db="UniProtKB">
        <authorList>
            <consortium name="EnsemblPlants"/>
        </authorList>
    </citation>
    <scope>IDENTIFICATION</scope>
</reference>
<proteinExistence type="predicted"/>
<dbReference type="HOGENOM" id="CLU_2100902_0_0_1"/>
<sequence>MLIPQYGVKVTDLLVSIAVSSPATSGHRITMSPCNFVDAARVFIDASSASLHHRRIGVVPALVQLGHLRSPSLSATSPPPEPYPPCCEQSIGSINGTSMLDDLRKTLDRRSLGRNRMANLLSKENASPNLGDVTAKPI</sequence>
<dbReference type="EnsemblPlants" id="OPUNC07G00720.1">
    <property type="protein sequence ID" value="OPUNC07G00720.1"/>
    <property type="gene ID" value="OPUNC07G00720"/>
</dbReference>
<reference evidence="1" key="2">
    <citation type="submission" date="2018-05" db="EMBL/GenBank/DDBJ databases">
        <title>OpunRS2 (Oryza punctata Reference Sequence Version 2).</title>
        <authorList>
            <person name="Zhang J."/>
            <person name="Kudrna D."/>
            <person name="Lee S."/>
            <person name="Talag J."/>
            <person name="Welchert J."/>
            <person name="Wing R.A."/>
        </authorList>
    </citation>
    <scope>NUCLEOTIDE SEQUENCE [LARGE SCALE GENOMIC DNA]</scope>
</reference>
<protein>
    <submittedName>
        <fullName evidence="1">Uncharacterized protein</fullName>
    </submittedName>
</protein>
<evidence type="ECO:0000313" key="1">
    <source>
        <dbReference type="EnsemblPlants" id="OPUNC07G00720.1"/>
    </source>
</evidence>
<evidence type="ECO:0000313" key="2">
    <source>
        <dbReference type="Proteomes" id="UP000026962"/>
    </source>
</evidence>
<name>A0A0E0LG94_ORYPU</name>